<protein>
    <submittedName>
        <fullName evidence="1">Uncharacterized protein</fullName>
    </submittedName>
</protein>
<reference evidence="1 2" key="1">
    <citation type="submission" date="2019-05" db="EMBL/GenBank/DDBJ databases">
        <title>Emergence of the Ug99 lineage of the wheat stem rust pathogen through somatic hybridization.</title>
        <authorList>
            <person name="Li F."/>
            <person name="Upadhyaya N.M."/>
            <person name="Sperschneider J."/>
            <person name="Matny O."/>
            <person name="Nguyen-Phuc H."/>
            <person name="Mago R."/>
            <person name="Raley C."/>
            <person name="Miller M.E."/>
            <person name="Silverstein K.A.T."/>
            <person name="Henningsen E."/>
            <person name="Hirsch C.D."/>
            <person name="Visser B."/>
            <person name="Pretorius Z.A."/>
            <person name="Steffenson B.J."/>
            <person name="Schwessinger B."/>
            <person name="Dodds P.N."/>
            <person name="Figueroa M."/>
        </authorList>
    </citation>
    <scope>NUCLEOTIDE SEQUENCE [LARGE SCALE GENOMIC DNA]</scope>
    <source>
        <strain evidence="1 2">Ug99</strain>
    </source>
</reference>
<evidence type="ECO:0000313" key="2">
    <source>
        <dbReference type="Proteomes" id="UP000325313"/>
    </source>
</evidence>
<evidence type="ECO:0000313" key="1">
    <source>
        <dbReference type="EMBL" id="KAA1087837.1"/>
    </source>
</evidence>
<organism evidence="1 2">
    <name type="scientific">Puccinia graminis f. sp. tritici</name>
    <dbReference type="NCBI Taxonomy" id="56615"/>
    <lineage>
        <taxon>Eukaryota</taxon>
        <taxon>Fungi</taxon>
        <taxon>Dikarya</taxon>
        <taxon>Basidiomycota</taxon>
        <taxon>Pucciniomycotina</taxon>
        <taxon>Pucciniomycetes</taxon>
        <taxon>Pucciniales</taxon>
        <taxon>Pucciniaceae</taxon>
        <taxon>Puccinia</taxon>
    </lineage>
</organism>
<name>A0A5B0NF08_PUCGR</name>
<dbReference type="AlphaFoldDB" id="A0A5B0NF08"/>
<comment type="caution">
    <text evidence="1">The sequence shown here is derived from an EMBL/GenBank/DDBJ whole genome shotgun (WGS) entry which is preliminary data.</text>
</comment>
<sequence length="428" mass="48575">MDTMADSESSARSKTADLVVEALDCLVHRYHFSLNQIFGEQLKTLTIDDMEKKAGLLEELESSLLPSIKDQIAALLLSLDLRGWGKPPRPDFELALGIVSNLDQTLYETIASIECISLESPLPAETHDHHLRSCKEFRCSRLLWRIKAVVEGHLCELFRNYIDFIRLWELSSSHPDSSEHHTKTSQKEAEILKITAHSGHLIDAIISLFRKSDLDFIQEEWLAAADSLNGVLGFLIILANCPKEPNGINAGRDDHRTNGNRAEIAEVARLAIPLVKLTRAFLDKIGNKTTRKAAFTLDSELNSETLNQLHQEPVSIAERLDQFVRSLWMIHKRDEVITNKDRIRTSLSGISKTLESTLLVLAVYLVPLPHHENEHPSSEPQFKTWLLTLKTLWYRAMDHFLDGLYCVGGGEYEQPLLQDQSRRSWEAM</sequence>
<dbReference type="PANTHER" id="PTHR33069">
    <property type="entry name" value="CHROMOSOME 7, WHOLE GENOME SHOTGUN SEQUENCE-RELATED"/>
    <property type="match status" value="1"/>
</dbReference>
<gene>
    <name evidence="1" type="ORF">PGTUg99_015076</name>
</gene>
<dbReference type="Proteomes" id="UP000325313">
    <property type="component" value="Unassembled WGS sequence"/>
</dbReference>
<dbReference type="EMBL" id="VDEP01000409">
    <property type="protein sequence ID" value="KAA1087837.1"/>
    <property type="molecule type" value="Genomic_DNA"/>
</dbReference>
<accession>A0A5B0NF08</accession>
<proteinExistence type="predicted"/>
<dbReference type="PANTHER" id="PTHR33069:SF3">
    <property type="entry name" value="DYNEIN HEAVY CHAIN TAIL DOMAIN-CONTAINING PROTEIN"/>
    <property type="match status" value="1"/>
</dbReference>